<dbReference type="GO" id="GO:0000271">
    <property type="term" value="P:polysaccharide biosynthetic process"/>
    <property type="evidence" value="ECO:0007669"/>
    <property type="project" value="InterPro"/>
</dbReference>
<keyword evidence="6 8" id="KW-0520">NAD</keyword>
<evidence type="ECO:0000259" key="12">
    <source>
        <dbReference type="SMART" id="SM00984"/>
    </source>
</evidence>
<dbReference type="NCBIfam" id="TIGR03026">
    <property type="entry name" value="NDP-sugDHase"/>
    <property type="match status" value="1"/>
</dbReference>
<dbReference type="InterPro" id="IPR008927">
    <property type="entry name" value="6-PGluconate_DH-like_C_sf"/>
</dbReference>
<dbReference type="SUPFAM" id="SSF51735">
    <property type="entry name" value="NAD(P)-binding Rossmann-fold domains"/>
    <property type="match status" value="1"/>
</dbReference>
<dbReference type="Proteomes" id="UP000198820">
    <property type="component" value="Unassembled WGS sequence"/>
</dbReference>
<dbReference type="InterPro" id="IPR028357">
    <property type="entry name" value="UDPglc_DH_bac"/>
</dbReference>
<feature type="binding site" evidence="11">
    <location>
        <position position="30"/>
    </location>
    <ligand>
        <name>NAD(+)</name>
        <dbReference type="ChEBI" id="CHEBI:57540"/>
    </ligand>
</feature>
<proteinExistence type="inferred from homology"/>
<feature type="binding site" evidence="10">
    <location>
        <begin position="250"/>
        <end position="254"/>
    </location>
    <ligand>
        <name>substrate</name>
    </ligand>
</feature>
<gene>
    <name evidence="13" type="ORF">SAMN05421540_106104</name>
</gene>
<sequence>MKITVVGTGYVGLVTGTCLAENGNDVICVDIDQKKVERMKNGEIPIYEPQLDVLFDRNIDAGRLSFTTSLHEGLDHGEIIFLALPTPEDEDGSADLKYVLGVAEDIGKYIKDYKVIVDKSTVPVGTAEKVEQTISKFCSSEFDVVSNPEFLREGYAVEDFLKPERIVIGTSSKKAEDLMHRLYKPFVRSGNPIIFMDEKSAELTKYASNSFLATKITFMNEIANYCQIVGADVDKVRIGMGTDSRIGKRFLFPGIGYGGSCFPKDVKALHKSGQDVNHQFKILDAVVQVNEAQKTILFPEMKNHFMGDLKGKKIGLWGLSFKPETDDIREAPSLYMIDKLTEAGAEVTAFDPEAMPNVKSQIGDQISYCEGMYEASKDVDALLICTEWSIFRTPDFKKLKAEMKSPVIFDGRNLYEIEEMTEAGFRYSSIGRKHV</sequence>
<dbReference type="PANTHER" id="PTHR43750:SF3">
    <property type="entry name" value="UDP-GLUCOSE 6-DEHYDROGENASE TUAD"/>
    <property type="match status" value="1"/>
</dbReference>
<dbReference type="PIRSF" id="PIRSF000124">
    <property type="entry name" value="UDPglc_GDPman_dh"/>
    <property type="match status" value="1"/>
</dbReference>
<dbReference type="Gene3D" id="1.20.5.100">
    <property type="entry name" value="Cytochrome c1, transmembrane anchor, C-terminal"/>
    <property type="match status" value="1"/>
</dbReference>
<comment type="similarity">
    <text evidence="2 8">Belongs to the UDP-glucose/GDP-mannose dehydrogenase family.</text>
</comment>
<evidence type="ECO:0000256" key="9">
    <source>
        <dbReference type="PIRSR" id="PIRSR500134-1"/>
    </source>
</evidence>
<keyword evidence="5 8" id="KW-0560">Oxidoreductase</keyword>
<evidence type="ECO:0000256" key="5">
    <source>
        <dbReference type="ARBA" id="ARBA00023002"/>
    </source>
</evidence>
<feature type="binding site" evidence="11">
    <location>
        <position position="35"/>
    </location>
    <ligand>
        <name>NAD(+)</name>
        <dbReference type="ChEBI" id="CHEBI:57540"/>
    </ligand>
</feature>
<evidence type="ECO:0000256" key="11">
    <source>
        <dbReference type="PIRSR" id="PIRSR500134-3"/>
    </source>
</evidence>
<dbReference type="SMART" id="SM00984">
    <property type="entry name" value="UDPG_MGDP_dh_C"/>
    <property type="match status" value="1"/>
</dbReference>
<dbReference type="InterPro" id="IPR036291">
    <property type="entry name" value="NAD(P)-bd_dom_sf"/>
</dbReference>
<dbReference type="STRING" id="908615.SAMN05421540_106104"/>
<dbReference type="InterPro" id="IPR001732">
    <property type="entry name" value="UDP-Glc/GDP-Man_DH_N"/>
</dbReference>
<dbReference type="GO" id="GO:0003979">
    <property type="term" value="F:UDP-glucose 6-dehydrogenase activity"/>
    <property type="evidence" value="ECO:0007669"/>
    <property type="project" value="UniProtKB-EC"/>
</dbReference>
<dbReference type="UniPathway" id="UPA00038">
    <property type="reaction ID" value="UER00491"/>
</dbReference>
<dbReference type="EMBL" id="FNQF01000006">
    <property type="protein sequence ID" value="SEA49503.1"/>
    <property type="molecule type" value="Genomic_DNA"/>
</dbReference>
<keyword evidence="14" id="KW-1185">Reference proteome</keyword>
<evidence type="ECO:0000256" key="1">
    <source>
        <dbReference type="ARBA" id="ARBA00004701"/>
    </source>
</evidence>
<feature type="binding site" evidence="10">
    <location>
        <position position="205"/>
    </location>
    <ligand>
        <name>substrate</name>
    </ligand>
</feature>
<dbReference type="SUPFAM" id="SSF48179">
    <property type="entry name" value="6-phosphogluconate dehydrogenase C-terminal domain-like"/>
    <property type="match status" value="1"/>
</dbReference>
<comment type="pathway">
    <text evidence="1">Nucleotide-sugar biosynthesis; UDP-alpha-D-glucuronate biosynthesis; UDP-alpha-D-glucuronate from UDP-alpha-D-glucose: step 1/1.</text>
</comment>
<feature type="binding site" evidence="11">
    <location>
        <position position="121"/>
    </location>
    <ligand>
        <name>NAD(+)</name>
        <dbReference type="ChEBI" id="CHEBI:57540"/>
    </ligand>
</feature>
<dbReference type="SUPFAM" id="SSF52413">
    <property type="entry name" value="UDP-glucose/GDP-mannose dehydrogenase C-terminal domain"/>
    <property type="match status" value="1"/>
</dbReference>
<evidence type="ECO:0000313" key="13">
    <source>
        <dbReference type="EMBL" id="SEA49503.1"/>
    </source>
</evidence>
<dbReference type="InterPro" id="IPR036220">
    <property type="entry name" value="UDP-Glc/GDP-Man_DH_C_sf"/>
</dbReference>
<dbReference type="InterPro" id="IPR014027">
    <property type="entry name" value="UDP-Glc/GDP-Man_DH_C"/>
</dbReference>
<dbReference type="PANTHER" id="PTHR43750">
    <property type="entry name" value="UDP-GLUCOSE 6-DEHYDROGENASE TUAD"/>
    <property type="match status" value="1"/>
</dbReference>
<evidence type="ECO:0000256" key="2">
    <source>
        <dbReference type="ARBA" id="ARBA00006601"/>
    </source>
</evidence>
<dbReference type="PIRSF" id="PIRSF500134">
    <property type="entry name" value="UDPglc_DH_bac"/>
    <property type="match status" value="1"/>
</dbReference>
<feature type="binding site" evidence="11">
    <location>
        <position position="86"/>
    </location>
    <ligand>
        <name>NAD(+)</name>
        <dbReference type="ChEBI" id="CHEBI:57540"/>
    </ligand>
</feature>
<reference evidence="13 14" key="1">
    <citation type="submission" date="2016-10" db="EMBL/GenBank/DDBJ databases">
        <authorList>
            <person name="de Groot N.N."/>
        </authorList>
    </citation>
    <scope>NUCLEOTIDE SEQUENCE [LARGE SCALE GENOMIC DNA]</scope>
    <source>
        <strain evidence="13 14">DSM 23581</strain>
    </source>
</reference>
<dbReference type="AlphaFoldDB" id="A0A1H4BMW4"/>
<evidence type="ECO:0000256" key="6">
    <source>
        <dbReference type="ARBA" id="ARBA00023027"/>
    </source>
</evidence>
<comment type="catalytic activity">
    <reaction evidence="7 8">
        <text>UDP-alpha-D-glucose + 2 NAD(+) + H2O = UDP-alpha-D-glucuronate + 2 NADH + 3 H(+)</text>
        <dbReference type="Rhea" id="RHEA:23596"/>
        <dbReference type="ChEBI" id="CHEBI:15377"/>
        <dbReference type="ChEBI" id="CHEBI:15378"/>
        <dbReference type="ChEBI" id="CHEBI:57540"/>
        <dbReference type="ChEBI" id="CHEBI:57945"/>
        <dbReference type="ChEBI" id="CHEBI:58052"/>
        <dbReference type="ChEBI" id="CHEBI:58885"/>
        <dbReference type="EC" id="1.1.1.22"/>
    </reaction>
</comment>
<feature type="domain" description="UDP-glucose/GDP-mannose dehydrogenase C-terminal" evidence="12">
    <location>
        <begin position="315"/>
        <end position="417"/>
    </location>
</feature>
<feature type="binding site" evidence="10">
    <location>
        <position position="322"/>
    </location>
    <ligand>
        <name>substrate</name>
    </ligand>
</feature>
<dbReference type="GO" id="GO:0006065">
    <property type="term" value="P:UDP-glucuronate biosynthetic process"/>
    <property type="evidence" value="ECO:0007669"/>
    <property type="project" value="UniProtKB-UniPathway"/>
</dbReference>
<dbReference type="RefSeq" id="WP_093244298.1">
    <property type="nucleotide sequence ID" value="NZ_FNQF01000006.1"/>
</dbReference>
<feature type="binding site" evidence="11">
    <location>
        <position position="153"/>
    </location>
    <ligand>
        <name>NAD(+)</name>
        <dbReference type="ChEBI" id="CHEBI:57540"/>
    </ligand>
</feature>
<evidence type="ECO:0000256" key="8">
    <source>
        <dbReference type="PIRNR" id="PIRNR000124"/>
    </source>
</evidence>
<feature type="binding site" evidence="11">
    <location>
        <position position="264"/>
    </location>
    <ligand>
        <name>NAD(+)</name>
        <dbReference type="ChEBI" id="CHEBI:57540"/>
    </ligand>
</feature>
<evidence type="ECO:0000256" key="10">
    <source>
        <dbReference type="PIRSR" id="PIRSR500134-2"/>
    </source>
</evidence>
<evidence type="ECO:0000256" key="4">
    <source>
        <dbReference type="ARBA" id="ARBA00015132"/>
    </source>
</evidence>
<name>A0A1H4BMW4_9FLAO</name>
<feature type="active site" description="Nucleophile" evidence="9">
    <location>
        <position position="261"/>
    </location>
</feature>
<feature type="binding site" evidence="10">
    <location>
        <position position="258"/>
    </location>
    <ligand>
        <name>substrate</name>
    </ligand>
</feature>
<evidence type="ECO:0000256" key="3">
    <source>
        <dbReference type="ARBA" id="ARBA00012954"/>
    </source>
</evidence>
<evidence type="ECO:0000256" key="7">
    <source>
        <dbReference type="ARBA" id="ARBA00047473"/>
    </source>
</evidence>
<dbReference type="Pfam" id="PF03720">
    <property type="entry name" value="UDPG_MGDP_dh_C"/>
    <property type="match status" value="1"/>
</dbReference>
<dbReference type="InterPro" id="IPR017476">
    <property type="entry name" value="UDP-Glc/GDP-Man"/>
</dbReference>
<organism evidence="13 14">
    <name type="scientific">Psychroflexus halocasei</name>
    <dbReference type="NCBI Taxonomy" id="908615"/>
    <lineage>
        <taxon>Bacteria</taxon>
        <taxon>Pseudomonadati</taxon>
        <taxon>Bacteroidota</taxon>
        <taxon>Flavobacteriia</taxon>
        <taxon>Flavobacteriales</taxon>
        <taxon>Flavobacteriaceae</taxon>
        <taxon>Psychroflexus</taxon>
    </lineage>
</organism>
<dbReference type="EC" id="1.1.1.22" evidence="3 8"/>
<dbReference type="GO" id="GO:0051287">
    <property type="term" value="F:NAD binding"/>
    <property type="evidence" value="ECO:0007669"/>
    <property type="project" value="InterPro"/>
</dbReference>
<dbReference type="Pfam" id="PF03721">
    <property type="entry name" value="UDPG_MGDP_dh_N"/>
    <property type="match status" value="1"/>
</dbReference>
<dbReference type="Pfam" id="PF00984">
    <property type="entry name" value="UDPG_MGDP_dh"/>
    <property type="match status" value="1"/>
</dbReference>
<evidence type="ECO:0000313" key="14">
    <source>
        <dbReference type="Proteomes" id="UP000198820"/>
    </source>
</evidence>
<protein>
    <recommendedName>
        <fullName evidence="4 8">UDP-glucose 6-dehydrogenase</fullName>
        <ecNumber evidence="3 8">1.1.1.22</ecNumber>
    </recommendedName>
</protein>
<dbReference type="InterPro" id="IPR014026">
    <property type="entry name" value="UDP-Glc/GDP-Man_DH_dimer"/>
</dbReference>
<accession>A0A1H4BMW4</accession>
<feature type="binding site" evidence="11">
    <location>
        <position position="329"/>
    </location>
    <ligand>
        <name>NAD(+)</name>
        <dbReference type="ChEBI" id="CHEBI:57540"/>
    </ligand>
</feature>
<feature type="binding site" evidence="10">
    <location>
        <begin position="150"/>
        <end position="153"/>
    </location>
    <ligand>
        <name>substrate</name>
    </ligand>
</feature>
<dbReference type="Gene3D" id="3.40.50.720">
    <property type="entry name" value="NAD(P)-binding Rossmann-like Domain"/>
    <property type="match status" value="2"/>
</dbReference>